<dbReference type="Gene3D" id="3.50.50.60">
    <property type="entry name" value="FAD/NAD(P)-binding domain"/>
    <property type="match status" value="1"/>
</dbReference>
<dbReference type="InterPro" id="IPR036188">
    <property type="entry name" value="FAD/NAD-bd_sf"/>
</dbReference>
<reference evidence="2 3" key="1">
    <citation type="submission" date="2021-01" db="EMBL/GenBank/DDBJ databases">
        <title>Genomic Encyclopedia of Type Strains, Phase IV (KMG-IV): sequencing the most valuable type-strain genomes for metagenomic binning, comparative biology and taxonomic classification.</title>
        <authorList>
            <person name="Goeker M."/>
        </authorList>
    </citation>
    <scope>NUCLEOTIDE SEQUENCE [LARGE SCALE GENOMIC DNA]</scope>
    <source>
        <strain evidence="2 3">DSM 100968</strain>
    </source>
</reference>
<gene>
    <name evidence="2" type="ORF">JOC27_002527</name>
</gene>
<proteinExistence type="predicted"/>
<dbReference type="SUPFAM" id="SSF51905">
    <property type="entry name" value="FAD/NAD(P)-binding domain"/>
    <property type="match status" value="1"/>
</dbReference>
<dbReference type="EMBL" id="JAFBEV010000033">
    <property type="protein sequence ID" value="MBM7659051.1"/>
    <property type="molecule type" value="Genomic_DNA"/>
</dbReference>
<evidence type="ECO:0000259" key="1">
    <source>
        <dbReference type="Pfam" id="PF01494"/>
    </source>
</evidence>
<evidence type="ECO:0000313" key="2">
    <source>
        <dbReference type="EMBL" id="MBM7659051.1"/>
    </source>
</evidence>
<keyword evidence="3" id="KW-1185">Reference proteome</keyword>
<dbReference type="RefSeq" id="WP_205007597.1">
    <property type="nucleotide sequence ID" value="NZ_CBCRXA010000031.1"/>
</dbReference>
<dbReference type="Proteomes" id="UP000823201">
    <property type="component" value="Unassembled WGS sequence"/>
</dbReference>
<organism evidence="2 3">
    <name type="scientific">Sporolactobacillus spathodeae</name>
    <dbReference type="NCBI Taxonomy" id="1465502"/>
    <lineage>
        <taxon>Bacteria</taxon>
        <taxon>Bacillati</taxon>
        <taxon>Bacillota</taxon>
        <taxon>Bacilli</taxon>
        <taxon>Bacillales</taxon>
        <taxon>Sporolactobacillaceae</taxon>
        <taxon>Sporolactobacillus</taxon>
    </lineage>
</organism>
<dbReference type="Gene3D" id="3.30.9.10">
    <property type="entry name" value="D-Amino Acid Oxidase, subunit A, domain 2"/>
    <property type="match status" value="1"/>
</dbReference>
<name>A0ABS2QBS8_9BACL</name>
<comment type="caution">
    <text evidence="2">The sequence shown here is derived from an EMBL/GenBank/DDBJ whole genome shotgun (WGS) entry which is preliminary data.</text>
</comment>
<protein>
    <submittedName>
        <fullName evidence="2">Flavin-dependent dehydrogenase</fullName>
    </submittedName>
</protein>
<sequence>MKVAIMGAGLSGLSAAIILERYGVSPVIFEKRSQAGDRFINAEAMLSLLTRPIIDPIRYLSEEFQIFLKPISHINPIIIHSENVQTIINEHVGFTNIRGRNKNSFEAQLASQVTSKIRFNAEVSYEDLLEKFTHVIMATGDASYAIKLHNYREDLSVSLKGATVEGVFTRSEVSVWLDNNLAPKGYAYLIPFSDTEANIVVAVPDLTNEVDETITDYWNRFYDLLKSHLNQSLKITDQFQITNYKIGICDSPRIGNTFFTGNCFGAIMPFLGFGQFESILTGIYAAYDICGLGKYDALTEPLRKSYQHSLILRRGMEALNNQAFDFIVARMNGYLGKQLFKPSGHDPLKWLSYLARPFV</sequence>
<feature type="domain" description="FAD-binding" evidence="1">
    <location>
        <begin position="2"/>
        <end position="35"/>
    </location>
</feature>
<evidence type="ECO:0000313" key="3">
    <source>
        <dbReference type="Proteomes" id="UP000823201"/>
    </source>
</evidence>
<dbReference type="Pfam" id="PF01494">
    <property type="entry name" value="FAD_binding_3"/>
    <property type="match status" value="1"/>
</dbReference>
<accession>A0ABS2QBS8</accession>
<dbReference type="InterPro" id="IPR002938">
    <property type="entry name" value="FAD-bd"/>
</dbReference>